<dbReference type="EMBL" id="CAKASE010000082">
    <property type="protein sequence ID" value="CAG9584591.1"/>
    <property type="molecule type" value="Genomic_DNA"/>
</dbReference>
<proteinExistence type="inferred from homology"/>
<dbReference type="CDD" id="cd12428">
    <property type="entry name" value="RRM_PARN"/>
    <property type="match status" value="1"/>
</dbReference>
<gene>
    <name evidence="4" type="ORF">DCHRY22_LOCUS15154</name>
</gene>
<dbReference type="GO" id="GO:0005634">
    <property type="term" value="C:nucleus"/>
    <property type="evidence" value="ECO:0007669"/>
    <property type="project" value="InterPro"/>
</dbReference>
<dbReference type="Proteomes" id="UP000789524">
    <property type="component" value="Unassembled WGS sequence"/>
</dbReference>
<dbReference type="InterPro" id="IPR051181">
    <property type="entry name" value="CAF1_poly(A)_ribonucleases"/>
</dbReference>
<dbReference type="GO" id="GO:0000289">
    <property type="term" value="P:nuclear-transcribed mRNA poly(A) tail shortening"/>
    <property type="evidence" value="ECO:0007669"/>
    <property type="project" value="TreeGrafter"/>
</dbReference>
<name>A0A8J2R718_9NEOP</name>
<keyword evidence="2" id="KW-0812">Transmembrane</keyword>
<dbReference type="PANTHER" id="PTHR15092">
    <property type="entry name" value="POLY A -SPECIFIC RIBONUCLEASE/TARGET OF EGR1, MEMBER 1"/>
    <property type="match status" value="1"/>
</dbReference>
<dbReference type="PANTHER" id="PTHR15092:SF44">
    <property type="entry name" value="POLY(A)-SPECIFIC RIBONUCLEASE PARN"/>
    <property type="match status" value="1"/>
</dbReference>
<evidence type="ECO:0000313" key="5">
    <source>
        <dbReference type="Proteomes" id="UP000789524"/>
    </source>
</evidence>
<protein>
    <submittedName>
        <fullName evidence="4">(African queen) hypothetical protein</fullName>
    </submittedName>
</protein>
<dbReference type="GO" id="GO:1990432">
    <property type="term" value="P:siRNA 3'-end processing"/>
    <property type="evidence" value="ECO:0007669"/>
    <property type="project" value="TreeGrafter"/>
</dbReference>
<dbReference type="AlphaFoldDB" id="A0A8J2R718"/>
<dbReference type="GO" id="GO:0003723">
    <property type="term" value="F:RNA binding"/>
    <property type="evidence" value="ECO:0007669"/>
    <property type="project" value="InterPro"/>
</dbReference>
<dbReference type="GO" id="GO:1990431">
    <property type="term" value="P:priRNA 3'-end processing"/>
    <property type="evidence" value="ECO:0007669"/>
    <property type="project" value="TreeGrafter"/>
</dbReference>
<feature type="domain" description="Poly(A)-specific ribonuclease RNA-binding" evidence="3">
    <location>
        <begin position="423"/>
        <end position="499"/>
    </location>
</feature>
<dbReference type="SUPFAM" id="SSF82708">
    <property type="entry name" value="R3H domain"/>
    <property type="match status" value="1"/>
</dbReference>
<dbReference type="Pfam" id="PF04857">
    <property type="entry name" value="CAF1"/>
    <property type="match status" value="1"/>
</dbReference>
<dbReference type="GO" id="GO:0005737">
    <property type="term" value="C:cytoplasm"/>
    <property type="evidence" value="ECO:0007669"/>
    <property type="project" value="InterPro"/>
</dbReference>
<evidence type="ECO:0000259" key="3">
    <source>
        <dbReference type="Pfam" id="PF08675"/>
    </source>
</evidence>
<keyword evidence="2" id="KW-1133">Transmembrane helix</keyword>
<reference evidence="4" key="1">
    <citation type="submission" date="2021-09" db="EMBL/GenBank/DDBJ databases">
        <authorList>
            <person name="Martin H S."/>
        </authorList>
    </citation>
    <scope>NUCLEOTIDE SEQUENCE</scope>
</reference>
<organism evidence="4 5">
    <name type="scientific">Danaus chrysippus</name>
    <name type="common">African queen</name>
    <dbReference type="NCBI Taxonomy" id="151541"/>
    <lineage>
        <taxon>Eukaryota</taxon>
        <taxon>Metazoa</taxon>
        <taxon>Ecdysozoa</taxon>
        <taxon>Arthropoda</taxon>
        <taxon>Hexapoda</taxon>
        <taxon>Insecta</taxon>
        <taxon>Pterygota</taxon>
        <taxon>Neoptera</taxon>
        <taxon>Endopterygota</taxon>
        <taxon>Lepidoptera</taxon>
        <taxon>Glossata</taxon>
        <taxon>Ditrysia</taxon>
        <taxon>Papilionoidea</taxon>
        <taxon>Nymphalidae</taxon>
        <taxon>Danainae</taxon>
        <taxon>Danaini</taxon>
        <taxon>Danaina</taxon>
        <taxon>Danaus</taxon>
        <taxon>Anosia</taxon>
    </lineage>
</organism>
<dbReference type="Gene3D" id="3.30.420.10">
    <property type="entry name" value="Ribonuclease H-like superfamily/Ribonuclease H"/>
    <property type="match status" value="2"/>
</dbReference>
<dbReference type="OrthoDB" id="1432093at2759"/>
<dbReference type="InterPro" id="IPR006941">
    <property type="entry name" value="RNase_CAF1"/>
</dbReference>
<evidence type="ECO:0000256" key="1">
    <source>
        <dbReference type="ARBA" id="ARBA00008372"/>
    </source>
</evidence>
<sequence length="637" mass="73918">MEVTRKNFKEVLPLVRDSIEAADFLAIDTEFTGLMSGRDVSMFDSPPEYYATLLNGTADFLLIQFGLCTFYWDEKEKQYMNDAYNFYVFPRGRPGPDRLFMCQSSSLDFLASQDFDFNKLIREGISYMTEPTEAKLREELTEKQKKLGNEKDCIPIPDEHKVQIDNICKKVRHFIDFENEDEMEIDRCNAFIRRLLFQELGKRFHNEVFVESKMLENKNRVLKVSKIKCGNDRMNRDVQKKNEEWEQFEDAVGFSRVARMISQSGKLVIGHNMLLDVMHTLNHFFQPLPTDYNTFKEFTHCMFPRILDTKYMSSLPPMSDKVDSSVLTHLLATMSEAPFSVPKALCKPGRGYTLADDKQHEAGYDAYITGVCFLAMINHLVRMRGEQPARLPPLEAAIWKPFMNKLYLAKTAHQDSPYINLTGPDPTPTRDHVFHVTFPKEWKRSDISQLFSPFGQITVQFLNDTTAFIAFSRRDLARGVPRAFAGDRRVTIVPYVTYKIPKLVNKSHSNHYQLDRREDDKYKKVYVMFISIFLSFIIYRLIEDNMYLPNYIGISKGNARKEAQNSRERSNSISSVPVARKRTSSGIFKIEDVCSPPKKIEKELVKEDKNDLDEVKKIENTNNVSCVNVFKESDSWD</sequence>
<comment type="caution">
    <text evidence="4">The sequence shown here is derived from an EMBL/GenBank/DDBJ whole genome shotgun (WGS) entry which is preliminary data.</text>
</comment>
<dbReference type="GO" id="GO:0004535">
    <property type="term" value="F:poly(A)-specific ribonuclease activity"/>
    <property type="evidence" value="ECO:0007669"/>
    <property type="project" value="InterPro"/>
</dbReference>
<comment type="similarity">
    <text evidence="1">Belongs to the CAF1 family.</text>
</comment>
<keyword evidence="5" id="KW-1185">Reference proteome</keyword>
<dbReference type="SUPFAM" id="SSF54928">
    <property type="entry name" value="RNA-binding domain, RBD"/>
    <property type="match status" value="1"/>
</dbReference>
<dbReference type="InterPro" id="IPR035979">
    <property type="entry name" value="RBD_domain_sf"/>
</dbReference>
<dbReference type="Gene3D" id="3.30.70.330">
    <property type="match status" value="1"/>
</dbReference>
<dbReference type="InterPro" id="IPR012337">
    <property type="entry name" value="RNaseH-like_sf"/>
</dbReference>
<accession>A0A8J2R718</accession>
<dbReference type="InterPro" id="IPR036867">
    <property type="entry name" value="R3H_dom_sf"/>
</dbReference>
<dbReference type="InterPro" id="IPR014789">
    <property type="entry name" value="PolyA-riboNase_RNA-binding"/>
</dbReference>
<dbReference type="GO" id="GO:0046872">
    <property type="term" value="F:metal ion binding"/>
    <property type="evidence" value="ECO:0007669"/>
    <property type="project" value="InterPro"/>
</dbReference>
<dbReference type="Pfam" id="PF08675">
    <property type="entry name" value="RNA_bind"/>
    <property type="match status" value="1"/>
</dbReference>
<feature type="transmembrane region" description="Helical" evidence="2">
    <location>
        <begin position="525"/>
        <end position="542"/>
    </location>
</feature>
<dbReference type="InterPro" id="IPR012677">
    <property type="entry name" value="Nucleotide-bd_a/b_plait_sf"/>
</dbReference>
<dbReference type="InterPro" id="IPR036397">
    <property type="entry name" value="RNaseH_sf"/>
</dbReference>
<keyword evidence="2" id="KW-0472">Membrane</keyword>
<evidence type="ECO:0000256" key="2">
    <source>
        <dbReference type="SAM" id="Phobius"/>
    </source>
</evidence>
<dbReference type="SUPFAM" id="SSF53098">
    <property type="entry name" value="Ribonuclease H-like"/>
    <property type="match status" value="1"/>
</dbReference>
<evidence type="ECO:0000313" key="4">
    <source>
        <dbReference type="EMBL" id="CAG9584591.1"/>
    </source>
</evidence>